<evidence type="ECO:0000313" key="7">
    <source>
        <dbReference type="EMBL" id="KXB07003.1"/>
    </source>
</evidence>
<sequence length="521" mass="57438">MSEQSDLDESLKKVAKGGGIMFIGIFVGQLLFYLSRVFIARWVGESSYGQISLAISIMGIGVTLASVGMQGGLRRYIPFYMGKNDDKRVKGTILSGFQIVIPLSLTMGFLFYLSSGWLATEFFGNADLIPLIKVFSLGVPIYAIMQLLLSVVQGFQEMKYRALSKYAIEPISRLGFVALFLVLGYGVFGASLGYVLAIAVTAVSTTIIVEKRIFSIIKSKIEGIRITKKLFFYSWPLLLSSIIGLVTSWTDTFMLGAFGSMGDVGLYNAARPTVKALRAVPMALGMIFLPVISELYGEGKEGVMKSLYKSVNKWLVFTLFPVLLLGTLYAPIGMRIIFGKGYVAASSALAILLVGYFVRSIFTPSQTFLKAIGRTKFFTIISGITATANFVLNLVLIPIYGVNGAAIATSISIGFGGISAGILSYLETDFFPFELDHIKSLVSAPLSLLISYIFYKTIISYFYSTTLFVLILTLGVFIFTYILFLLFLRSFDRNDILIMRAIEKKSGIELKFLRKILKKFL</sequence>
<feature type="transmembrane region" description="Helical" evidence="6">
    <location>
        <begin position="51"/>
        <end position="73"/>
    </location>
</feature>
<feature type="transmembrane region" description="Helical" evidence="6">
    <location>
        <begin position="438"/>
        <end position="455"/>
    </location>
</feature>
<dbReference type="PANTHER" id="PTHR30250:SF27">
    <property type="entry name" value="POLYSACCHARIDE BIOSYNTHESIS PROTEIN"/>
    <property type="match status" value="1"/>
</dbReference>
<keyword evidence="8" id="KW-1185">Reference proteome</keyword>
<dbReference type="EMBL" id="LHYF01000014">
    <property type="protein sequence ID" value="KXB07003.1"/>
    <property type="molecule type" value="Genomic_DNA"/>
</dbReference>
<evidence type="ECO:0000256" key="4">
    <source>
        <dbReference type="ARBA" id="ARBA00022989"/>
    </source>
</evidence>
<comment type="caution">
    <text evidence="7">The sequence shown here is derived from an EMBL/GenBank/DDBJ whole genome shotgun (WGS) entry which is preliminary data.</text>
</comment>
<evidence type="ECO:0000256" key="3">
    <source>
        <dbReference type="ARBA" id="ARBA00022692"/>
    </source>
</evidence>
<accession>A0A133VKQ0</accession>
<dbReference type="Proteomes" id="UP000070404">
    <property type="component" value="Unassembled WGS sequence"/>
</dbReference>
<keyword evidence="4 6" id="KW-1133">Transmembrane helix</keyword>
<feature type="transmembrane region" description="Helical" evidence="6">
    <location>
        <begin position="314"/>
        <end position="332"/>
    </location>
</feature>
<proteinExistence type="predicted"/>
<feature type="transmembrane region" description="Helical" evidence="6">
    <location>
        <begin position="167"/>
        <end position="185"/>
    </location>
</feature>
<feature type="transmembrane region" description="Helical" evidence="6">
    <location>
        <begin position="276"/>
        <end position="293"/>
    </location>
</feature>
<dbReference type="Pfam" id="PF01943">
    <property type="entry name" value="Polysacc_synt"/>
    <property type="match status" value="1"/>
</dbReference>
<dbReference type="GO" id="GO:0005886">
    <property type="term" value="C:plasma membrane"/>
    <property type="evidence" value="ECO:0007669"/>
    <property type="project" value="UniProtKB-SubCell"/>
</dbReference>
<keyword evidence="3 6" id="KW-0812">Transmembrane</keyword>
<comment type="subcellular location">
    <subcellularLocation>
        <location evidence="1">Cell membrane</location>
        <topology evidence="1">Multi-pass membrane protein</topology>
    </subcellularLocation>
</comment>
<dbReference type="InterPro" id="IPR002797">
    <property type="entry name" value="Polysacc_synth"/>
</dbReference>
<evidence type="ECO:0000256" key="6">
    <source>
        <dbReference type="SAM" id="Phobius"/>
    </source>
</evidence>
<keyword evidence="2" id="KW-1003">Cell membrane</keyword>
<name>A0A133VKQ0_9EURY</name>
<dbReference type="PANTHER" id="PTHR30250">
    <property type="entry name" value="PST FAMILY PREDICTED COLANIC ACID TRANSPORTER"/>
    <property type="match status" value="1"/>
</dbReference>
<reference evidence="7 8" key="1">
    <citation type="journal article" date="2016" name="Sci. Rep.">
        <title>Metabolic traits of an uncultured archaeal lineage -MSBL1- from brine pools of the Red Sea.</title>
        <authorList>
            <person name="Mwirichia R."/>
            <person name="Alam I."/>
            <person name="Rashid M."/>
            <person name="Vinu M."/>
            <person name="Ba-Alawi W."/>
            <person name="Anthony Kamau A."/>
            <person name="Kamanda Ngugi D."/>
            <person name="Goker M."/>
            <person name="Klenk H.P."/>
            <person name="Bajic V."/>
            <person name="Stingl U."/>
        </authorList>
    </citation>
    <scope>NUCLEOTIDE SEQUENCE [LARGE SCALE GENOMIC DNA]</scope>
    <source>
        <strain evidence="7">SCGC-AAA382C18</strain>
    </source>
</reference>
<organism evidence="7 8">
    <name type="scientific">candidate division MSBL1 archaeon SCGC-AAA382C18</name>
    <dbReference type="NCBI Taxonomy" id="1698281"/>
    <lineage>
        <taxon>Archaea</taxon>
        <taxon>Methanobacteriati</taxon>
        <taxon>Methanobacteriota</taxon>
        <taxon>candidate division MSBL1</taxon>
    </lineage>
</organism>
<feature type="transmembrane region" description="Helical" evidence="6">
    <location>
        <begin position="134"/>
        <end position="155"/>
    </location>
</feature>
<feature type="transmembrane region" description="Helical" evidence="6">
    <location>
        <begin position="338"/>
        <end position="358"/>
    </location>
</feature>
<evidence type="ECO:0000256" key="5">
    <source>
        <dbReference type="ARBA" id="ARBA00023136"/>
    </source>
</evidence>
<feature type="transmembrane region" description="Helical" evidence="6">
    <location>
        <begin position="93"/>
        <end position="114"/>
    </location>
</feature>
<keyword evidence="5 6" id="KW-0472">Membrane</keyword>
<feature type="transmembrane region" description="Helical" evidence="6">
    <location>
        <begin position="230"/>
        <end position="250"/>
    </location>
</feature>
<feature type="transmembrane region" description="Helical" evidence="6">
    <location>
        <begin position="191"/>
        <end position="209"/>
    </location>
</feature>
<evidence type="ECO:0000313" key="8">
    <source>
        <dbReference type="Proteomes" id="UP000070404"/>
    </source>
</evidence>
<feature type="transmembrane region" description="Helical" evidence="6">
    <location>
        <begin position="378"/>
        <end position="400"/>
    </location>
</feature>
<dbReference type="InterPro" id="IPR050833">
    <property type="entry name" value="Poly_Biosynth_Transport"/>
</dbReference>
<dbReference type="AlphaFoldDB" id="A0A133VKQ0"/>
<feature type="transmembrane region" description="Helical" evidence="6">
    <location>
        <begin position="20"/>
        <end position="39"/>
    </location>
</feature>
<feature type="transmembrane region" description="Helical" evidence="6">
    <location>
        <begin position="406"/>
        <end position="426"/>
    </location>
</feature>
<dbReference type="CDD" id="cd13128">
    <property type="entry name" value="MATE_Wzx_like"/>
    <property type="match status" value="1"/>
</dbReference>
<evidence type="ECO:0000256" key="2">
    <source>
        <dbReference type="ARBA" id="ARBA00022475"/>
    </source>
</evidence>
<protein>
    <submittedName>
        <fullName evidence="7">Uncharacterized protein</fullName>
    </submittedName>
</protein>
<feature type="transmembrane region" description="Helical" evidence="6">
    <location>
        <begin position="461"/>
        <end position="488"/>
    </location>
</feature>
<evidence type="ECO:0000256" key="1">
    <source>
        <dbReference type="ARBA" id="ARBA00004651"/>
    </source>
</evidence>
<gene>
    <name evidence="7" type="ORF">AKJ52_01165</name>
</gene>